<dbReference type="OrthoDB" id="9775197at2"/>
<dbReference type="GO" id="GO:0030313">
    <property type="term" value="C:cell envelope"/>
    <property type="evidence" value="ECO:0007669"/>
    <property type="project" value="UniProtKB-SubCell"/>
</dbReference>
<dbReference type="Pfam" id="PF00497">
    <property type="entry name" value="SBP_bac_3"/>
    <property type="match status" value="1"/>
</dbReference>
<dbReference type="SUPFAM" id="SSF53850">
    <property type="entry name" value="Periplasmic binding protein-like II"/>
    <property type="match status" value="1"/>
</dbReference>
<proteinExistence type="inferred from homology"/>
<sequence>MMNMKKISALVLTAVMAMSLFAGCGKSNSGTSTNQKTDNSLQKVKDAGVLKIGLDDSYPPMEFRDEKNELAGFDIDMGKELAKKLGVKYEPVTTDFNGIVLALKSGKFDAIIAAMSITDERKKEIDFVGPYIDGGQIIVVKNGSPIQGKADLKGKILAAQLGSTGEQAANKIEGTKEVKKYDKVTEAFHDLSIGRADALIVDGQVGGYYTKKEAGTYKILTEKLTKEPEGIGVKKENKELKDALDKALDELKKDGTLSKLSMKWFGYDIYKQS</sequence>
<protein>
    <submittedName>
        <fullName evidence="8">Amino acid ABC transporter substrate-binding protein</fullName>
    </submittedName>
</protein>
<dbReference type="CDD" id="cd13530">
    <property type="entry name" value="PBP2_peptides_like"/>
    <property type="match status" value="1"/>
</dbReference>
<feature type="domain" description="Solute-binding protein family 3/N-terminal" evidence="6">
    <location>
        <begin position="49"/>
        <end position="268"/>
    </location>
</feature>
<feature type="signal peptide" evidence="5">
    <location>
        <begin position="1"/>
        <end position="22"/>
    </location>
</feature>
<evidence type="ECO:0000259" key="6">
    <source>
        <dbReference type="SMART" id="SM00062"/>
    </source>
</evidence>
<dbReference type="Proteomes" id="UP000244910">
    <property type="component" value="Chromosome"/>
</dbReference>
<dbReference type="SMART" id="SM00079">
    <property type="entry name" value="PBPe"/>
    <property type="match status" value="1"/>
</dbReference>
<dbReference type="InterPro" id="IPR018313">
    <property type="entry name" value="SBP_3_CS"/>
</dbReference>
<evidence type="ECO:0000256" key="3">
    <source>
        <dbReference type="ARBA" id="ARBA00022729"/>
    </source>
</evidence>
<keyword evidence="3 5" id="KW-0732">Signal</keyword>
<evidence type="ECO:0000256" key="5">
    <source>
        <dbReference type="SAM" id="SignalP"/>
    </source>
</evidence>
<feature type="domain" description="Ionotropic glutamate receptor C-terminal" evidence="7">
    <location>
        <begin position="49"/>
        <end position="267"/>
    </location>
</feature>
<dbReference type="GO" id="GO:0015276">
    <property type="term" value="F:ligand-gated monoatomic ion channel activity"/>
    <property type="evidence" value="ECO:0007669"/>
    <property type="project" value="InterPro"/>
</dbReference>
<comment type="similarity">
    <text evidence="2 4">Belongs to the bacterial solute-binding protein 3 family.</text>
</comment>
<gene>
    <name evidence="8" type="ORF">B9W14_07580</name>
</gene>
<evidence type="ECO:0000313" key="9">
    <source>
        <dbReference type="Proteomes" id="UP000244910"/>
    </source>
</evidence>
<dbReference type="PANTHER" id="PTHR35936">
    <property type="entry name" value="MEMBRANE-BOUND LYTIC MUREIN TRANSGLYCOSYLASE F"/>
    <property type="match status" value="1"/>
</dbReference>
<evidence type="ECO:0000256" key="4">
    <source>
        <dbReference type="RuleBase" id="RU003744"/>
    </source>
</evidence>
<dbReference type="PROSITE" id="PS01039">
    <property type="entry name" value="SBP_BACTERIAL_3"/>
    <property type="match status" value="1"/>
</dbReference>
<organism evidence="8 9">
    <name type="scientific">Clostridium drakei</name>
    <dbReference type="NCBI Taxonomy" id="332101"/>
    <lineage>
        <taxon>Bacteria</taxon>
        <taxon>Bacillati</taxon>
        <taxon>Bacillota</taxon>
        <taxon>Clostridia</taxon>
        <taxon>Eubacteriales</taxon>
        <taxon>Clostridiaceae</taxon>
        <taxon>Clostridium</taxon>
    </lineage>
</organism>
<evidence type="ECO:0000313" key="8">
    <source>
        <dbReference type="EMBL" id="AWI04364.1"/>
    </source>
</evidence>
<reference evidence="9" key="1">
    <citation type="submission" date="2017-04" db="EMBL/GenBank/DDBJ databases">
        <authorList>
            <person name="Song Y."/>
            <person name="Cho B.-K."/>
        </authorList>
    </citation>
    <scope>NUCLEOTIDE SEQUENCE [LARGE SCALE GENOMIC DNA]</scope>
    <source>
        <strain evidence="9">SL1</strain>
    </source>
</reference>
<dbReference type="PROSITE" id="PS51257">
    <property type="entry name" value="PROKAR_LIPOPROTEIN"/>
    <property type="match status" value="1"/>
</dbReference>
<dbReference type="PANTHER" id="PTHR35936:SF34">
    <property type="entry name" value="ABC TRANSPORTER EXTRACELLULAR-BINDING PROTEIN YCKB-RELATED"/>
    <property type="match status" value="1"/>
</dbReference>
<dbReference type="AlphaFoldDB" id="A0A2U8DQ63"/>
<dbReference type="Gene3D" id="3.40.190.10">
    <property type="entry name" value="Periplasmic binding protein-like II"/>
    <property type="match status" value="2"/>
</dbReference>
<evidence type="ECO:0000256" key="1">
    <source>
        <dbReference type="ARBA" id="ARBA00004196"/>
    </source>
</evidence>
<dbReference type="KEGG" id="cdrk:B9W14_07580"/>
<dbReference type="SMART" id="SM00062">
    <property type="entry name" value="PBPb"/>
    <property type="match status" value="1"/>
</dbReference>
<evidence type="ECO:0000256" key="2">
    <source>
        <dbReference type="ARBA" id="ARBA00010333"/>
    </source>
</evidence>
<accession>A0A2U8DQ63</accession>
<feature type="chain" id="PRO_5038698019" evidence="5">
    <location>
        <begin position="23"/>
        <end position="273"/>
    </location>
</feature>
<dbReference type="EMBL" id="CP020953">
    <property type="protein sequence ID" value="AWI04364.1"/>
    <property type="molecule type" value="Genomic_DNA"/>
</dbReference>
<keyword evidence="9" id="KW-1185">Reference proteome</keyword>
<dbReference type="InterPro" id="IPR001638">
    <property type="entry name" value="Solute-binding_3/MltF_N"/>
</dbReference>
<comment type="subcellular location">
    <subcellularLocation>
        <location evidence="1">Cell envelope</location>
    </subcellularLocation>
</comment>
<evidence type="ECO:0000259" key="7">
    <source>
        <dbReference type="SMART" id="SM00079"/>
    </source>
</evidence>
<dbReference type="GO" id="GO:0016020">
    <property type="term" value="C:membrane"/>
    <property type="evidence" value="ECO:0007669"/>
    <property type="project" value="InterPro"/>
</dbReference>
<name>A0A2U8DQ63_9CLOT</name>
<dbReference type="InterPro" id="IPR001320">
    <property type="entry name" value="Iontro_rcpt_C"/>
</dbReference>